<dbReference type="Proteomes" id="UP000308330">
    <property type="component" value="Unassembled WGS sequence"/>
</dbReference>
<evidence type="ECO:0000256" key="2">
    <source>
        <dbReference type="SAM" id="SignalP"/>
    </source>
</evidence>
<dbReference type="PANTHER" id="PTHR37813:SF1">
    <property type="entry name" value="FELS-2 PROPHAGE PROTEIN"/>
    <property type="match status" value="1"/>
</dbReference>
<evidence type="ECO:0000313" key="4">
    <source>
        <dbReference type="EMBL" id="TKI50748.1"/>
    </source>
</evidence>
<name>A0ABY2T3Z8_9BACI</name>
<gene>
    <name evidence="4" type="ORF">FC748_05455</name>
</gene>
<dbReference type="NCBIfam" id="TIGR01760">
    <property type="entry name" value="tape_meas_TP901"/>
    <property type="match status" value="1"/>
</dbReference>
<accession>A0ABY2T3Z8</accession>
<dbReference type="Pfam" id="PF10145">
    <property type="entry name" value="PhageMin_Tail"/>
    <property type="match status" value="1"/>
</dbReference>
<feature type="signal peptide" evidence="2">
    <location>
        <begin position="1"/>
        <end position="21"/>
    </location>
</feature>
<dbReference type="InterPro" id="IPR010090">
    <property type="entry name" value="Phage_tape_meas"/>
</dbReference>
<dbReference type="EMBL" id="SZPT01000001">
    <property type="protein sequence ID" value="TKI50748.1"/>
    <property type="molecule type" value="Genomic_DNA"/>
</dbReference>
<feature type="domain" description="Phage tail tape measure protein" evidence="3">
    <location>
        <begin position="55"/>
        <end position="115"/>
    </location>
</feature>
<dbReference type="PANTHER" id="PTHR37813">
    <property type="entry name" value="FELS-2 PROPHAGE PROTEIN"/>
    <property type="match status" value="1"/>
</dbReference>
<sequence length="155" mass="16209">MNKAKRAAGVAAVGSVTAATAVAVSSLNKAADFEAQMAKVSAVSSATATDFARLNEEAQKLGKSTVFSPTEAAKGMEYLALAGWKTDEIISAMLGMLNLAAAGALDLGRAADITSEKIARLRRNPQHKTVGEFRGNLSHNIIDAMLAFAFIIVLR</sequence>
<evidence type="ECO:0000259" key="3">
    <source>
        <dbReference type="Pfam" id="PF10145"/>
    </source>
</evidence>
<keyword evidence="2" id="KW-0732">Signal</keyword>
<comment type="caution">
    <text evidence="4">The sequence shown here is derived from an EMBL/GenBank/DDBJ whole genome shotgun (WGS) entry which is preliminary data.</text>
</comment>
<keyword evidence="1" id="KW-1188">Viral release from host cell</keyword>
<feature type="chain" id="PRO_5046996796" evidence="2">
    <location>
        <begin position="22"/>
        <end position="155"/>
    </location>
</feature>
<reference evidence="4 5" key="1">
    <citation type="submission" date="2019-04" db="EMBL/GenBank/DDBJ databases">
        <title>Lysinibacillus genome sequencing.</title>
        <authorList>
            <person name="Dunlap C."/>
        </authorList>
    </citation>
    <scope>NUCLEOTIDE SEQUENCE [LARGE SCALE GENOMIC DNA]</scope>
    <source>
        <strain evidence="4 5">KCTC 33042</strain>
    </source>
</reference>
<proteinExistence type="predicted"/>
<evidence type="ECO:0000313" key="5">
    <source>
        <dbReference type="Proteomes" id="UP000308330"/>
    </source>
</evidence>
<keyword evidence="5" id="KW-1185">Reference proteome</keyword>
<organism evidence="4 5">
    <name type="scientific">Lysinibacillus tabacifolii</name>
    <dbReference type="NCBI Taxonomy" id="1173107"/>
    <lineage>
        <taxon>Bacteria</taxon>
        <taxon>Bacillati</taxon>
        <taxon>Bacillota</taxon>
        <taxon>Bacilli</taxon>
        <taxon>Bacillales</taxon>
        <taxon>Bacillaceae</taxon>
        <taxon>Lysinibacillus</taxon>
    </lineage>
</organism>
<protein>
    <submittedName>
        <fullName evidence="4">Phage tail tape measure protein</fullName>
    </submittedName>
</protein>
<evidence type="ECO:0000256" key="1">
    <source>
        <dbReference type="ARBA" id="ARBA00022612"/>
    </source>
</evidence>